<accession>A0A2P2NLH5</accession>
<name>A0A2P2NLH5_RHIMU</name>
<dbReference type="AlphaFoldDB" id="A0A2P2NLH5"/>
<sequence length="81" mass="9235">MATFLPQNTSAGKGSLINFQFPSLEIIITKVVNSFKWSMKLLSVVTKVLAKLHLYPNIKLRINEKNNYTLNLSMNEVHVED</sequence>
<proteinExistence type="predicted"/>
<dbReference type="EMBL" id="GGEC01062857">
    <property type="protein sequence ID" value="MBX43341.1"/>
    <property type="molecule type" value="Transcribed_RNA"/>
</dbReference>
<reference evidence="1" key="1">
    <citation type="submission" date="2018-02" db="EMBL/GenBank/DDBJ databases">
        <title>Rhizophora mucronata_Transcriptome.</title>
        <authorList>
            <person name="Meera S.P."/>
            <person name="Sreeshan A."/>
            <person name="Augustine A."/>
        </authorList>
    </citation>
    <scope>NUCLEOTIDE SEQUENCE</scope>
    <source>
        <tissue evidence="1">Leaf</tissue>
    </source>
</reference>
<protein>
    <submittedName>
        <fullName evidence="1">Uncharacterized protein</fullName>
    </submittedName>
</protein>
<evidence type="ECO:0000313" key="1">
    <source>
        <dbReference type="EMBL" id="MBX43341.1"/>
    </source>
</evidence>
<organism evidence="1">
    <name type="scientific">Rhizophora mucronata</name>
    <name type="common">Asiatic mangrove</name>
    <dbReference type="NCBI Taxonomy" id="61149"/>
    <lineage>
        <taxon>Eukaryota</taxon>
        <taxon>Viridiplantae</taxon>
        <taxon>Streptophyta</taxon>
        <taxon>Embryophyta</taxon>
        <taxon>Tracheophyta</taxon>
        <taxon>Spermatophyta</taxon>
        <taxon>Magnoliopsida</taxon>
        <taxon>eudicotyledons</taxon>
        <taxon>Gunneridae</taxon>
        <taxon>Pentapetalae</taxon>
        <taxon>rosids</taxon>
        <taxon>fabids</taxon>
        <taxon>Malpighiales</taxon>
        <taxon>Rhizophoraceae</taxon>
        <taxon>Rhizophora</taxon>
    </lineage>
</organism>